<dbReference type="SMART" id="SM00644">
    <property type="entry name" value="Ami_2"/>
    <property type="match status" value="1"/>
</dbReference>
<dbReference type="InterPro" id="IPR051206">
    <property type="entry name" value="NAMLAA_amidase_2"/>
</dbReference>
<dbReference type="EC" id="3.5.1.28" evidence="3"/>
<dbReference type="EMBL" id="LWDL01000015">
    <property type="protein sequence ID" value="OQW52250.1"/>
    <property type="molecule type" value="Genomic_DNA"/>
</dbReference>
<dbReference type="Pfam" id="PF01471">
    <property type="entry name" value="PG_binding_1"/>
    <property type="match status" value="1"/>
</dbReference>
<evidence type="ECO:0000256" key="5">
    <source>
        <dbReference type="ARBA" id="ARBA00023316"/>
    </source>
</evidence>
<organism evidence="7 8">
    <name type="scientific">Candidatus Raskinella chloraquaticus</name>
    <dbReference type="NCBI Taxonomy" id="1951219"/>
    <lineage>
        <taxon>Bacteria</taxon>
        <taxon>Pseudomonadati</taxon>
        <taxon>Pseudomonadota</taxon>
        <taxon>Alphaproteobacteria</taxon>
        <taxon>Hyphomicrobiales</taxon>
        <taxon>Phreatobacteraceae</taxon>
        <taxon>Candidatus Raskinella</taxon>
    </lineage>
</organism>
<dbReference type="Gene3D" id="1.10.101.10">
    <property type="entry name" value="PGBD-like superfamily/PGBD"/>
    <property type="match status" value="1"/>
</dbReference>
<dbReference type="CDD" id="cd06583">
    <property type="entry name" value="PGRP"/>
    <property type="match status" value="1"/>
</dbReference>
<dbReference type="GO" id="GO:0019867">
    <property type="term" value="C:outer membrane"/>
    <property type="evidence" value="ECO:0007669"/>
    <property type="project" value="TreeGrafter"/>
</dbReference>
<dbReference type="SUPFAM" id="SSF47090">
    <property type="entry name" value="PGBD-like"/>
    <property type="match status" value="1"/>
</dbReference>
<dbReference type="GO" id="GO:0009253">
    <property type="term" value="P:peptidoglycan catabolic process"/>
    <property type="evidence" value="ECO:0007669"/>
    <property type="project" value="InterPro"/>
</dbReference>
<comment type="catalytic activity">
    <reaction evidence="1">
        <text>Hydrolyzes the link between N-acetylmuramoyl residues and L-amino acid residues in certain cell-wall glycopeptides.</text>
        <dbReference type="EC" id="3.5.1.28"/>
    </reaction>
</comment>
<sequence length="249" mass="27188">MAKTQATNSVLIEDRPSPNFNQRRAPVDILLLHYTGMADCEAAIERLCDPASEVSSHYVVNESGKVLRLVGEDERAWHAGQGQWQGRGDINSRSIGIEICNGGHEFGLPAFPAKQIAAVIALCGGILERWAIAPHNVLAHSDTAPRRKSDPGERFPWERLAAAGIGHWVRPSRSRTGPTLVPGARGPDVGELQTRLADYGYELAVTGVYDEATEKVVTAFQRHFLPKNCSGMTDSATRRTLERLLAARS</sequence>
<dbReference type="RefSeq" id="WP_376801413.1">
    <property type="nucleotide sequence ID" value="NZ_DBNB01000021.1"/>
</dbReference>
<dbReference type="AlphaFoldDB" id="A0A1W9HY00"/>
<dbReference type="PANTHER" id="PTHR30417:SF1">
    <property type="entry name" value="N-ACETYLMURAMOYL-L-ALANINE AMIDASE AMID"/>
    <property type="match status" value="1"/>
</dbReference>
<keyword evidence="5" id="KW-0961">Cell wall biogenesis/degradation</keyword>
<comment type="caution">
    <text evidence="7">The sequence shown here is derived from an EMBL/GenBank/DDBJ whole genome shotgun (WGS) entry which is preliminary data.</text>
</comment>
<evidence type="ECO:0000256" key="1">
    <source>
        <dbReference type="ARBA" id="ARBA00001561"/>
    </source>
</evidence>
<dbReference type="GO" id="GO:0009254">
    <property type="term" value="P:peptidoglycan turnover"/>
    <property type="evidence" value="ECO:0007669"/>
    <property type="project" value="TreeGrafter"/>
</dbReference>
<gene>
    <name evidence="7" type="ORF">A4S15_08875</name>
</gene>
<dbReference type="Proteomes" id="UP000192872">
    <property type="component" value="Unassembled WGS sequence"/>
</dbReference>
<dbReference type="InterPro" id="IPR036365">
    <property type="entry name" value="PGBD-like_sf"/>
</dbReference>
<dbReference type="InterPro" id="IPR036505">
    <property type="entry name" value="Amidase/PGRP_sf"/>
</dbReference>
<evidence type="ECO:0000259" key="6">
    <source>
        <dbReference type="SMART" id="SM00644"/>
    </source>
</evidence>
<dbReference type="InterPro" id="IPR002477">
    <property type="entry name" value="Peptidoglycan-bd-like"/>
</dbReference>
<evidence type="ECO:0000313" key="8">
    <source>
        <dbReference type="Proteomes" id="UP000192872"/>
    </source>
</evidence>
<dbReference type="PANTHER" id="PTHR30417">
    <property type="entry name" value="N-ACETYLMURAMOYL-L-ALANINE AMIDASE AMID"/>
    <property type="match status" value="1"/>
</dbReference>
<dbReference type="STRING" id="1827387.A4S15_08875"/>
<dbReference type="SUPFAM" id="SSF55846">
    <property type="entry name" value="N-acetylmuramoyl-L-alanine amidase-like"/>
    <property type="match status" value="1"/>
</dbReference>
<dbReference type="Pfam" id="PF01510">
    <property type="entry name" value="Amidase_2"/>
    <property type="match status" value="1"/>
</dbReference>
<accession>A0A1W9HY00</accession>
<evidence type="ECO:0000256" key="3">
    <source>
        <dbReference type="ARBA" id="ARBA00011901"/>
    </source>
</evidence>
<protein>
    <recommendedName>
        <fullName evidence="3">N-acetylmuramoyl-L-alanine amidase</fullName>
        <ecNumber evidence="3">3.5.1.28</ecNumber>
    </recommendedName>
</protein>
<dbReference type="GO" id="GO:0071555">
    <property type="term" value="P:cell wall organization"/>
    <property type="evidence" value="ECO:0007669"/>
    <property type="project" value="UniProtKB-KW"/>
</dbReference>
<reference evidence="7 8" key="1">
    <citation type="journal article" date="2017" name="Water Res.">
        <title>Comammox in drinking water systems.</title>
        <authorList>
            <person name="Wang Y."/>
            <person name="Ma L."/>
            <person name="Mao Y."/>
            <person name="Jiang X."/>
            <person name="Xia Y."/>
            <person name="Yu K."/>
            <person name="Li B."/>
            <person name="Zhang T."/>
        </authorList>
    </citation>
    <scope>NUCLEOTIDE SEQUENCE [LARGE SCALE GENOMIC DNA]</scope>
    <source>
        <strain evidence="7">SG_bin8</strain>
    </source>
</reference>
<dbReference type="InterPro" id="IPR002502">
    <property type="entry name" value="Amidase_domain"/>
</dbReference>
<dbReference type="Gene3D" id="3.40.80.10">
    <property type="entry name" value="Peptidoglycan recognition protein-like"/>
    <property type="match status" value="1"/>
</dbReference>
<feature type="domain" description="N-acetylmuramoyl-L-alanine amidase" evidence="6">
    <location>
        <begin position="17"/>
        <end position="152"/>
    </location>
</feature>
<evidence type="ECO:0000256" key="4">
    <source>
        <dbReference type="ARBA" id="ARBA00022801"/>
    </source>
</evidence>
<dbReference type="GO" id="GO:0008745">
    <property type="term" value="F:N-acetylmuramoyl-L-alanine amidase activity"/>
    <property type="evidence" value="ECO:0007669"/>
    <property type="project" value="UniProtKB-EC"/>
</dbReference>
<comment type="similarity">
    <text evidence="2">Belongs to the N-acetylmuramoyl-L-alanine amidase 2 family.</text>
</comment>
<evidence type="ECO:0000313" key="7">
    <source>
        <dbReference type="EMBL" id="OQW52250.1"/>
    </source>
</evidence>
<name>A0A1W9HY00_9HYPH</name>
<dbReference type="InterPro" id="IPR036366">
    <property type="entry name" value="PGBDSf"/>
</dbReference>
<evidence type="ECO:0000256" key="2">
    <source>
        <dbReference type="ARBA" id="ARBA00007553"/>
    </source>
</evidence>
<keyword evidence="4" id="KW-0378">Hydrolase</keyword>
<proteinExistence type="inferred from homology"/>